<dbReference type="RefSeq" id="WP_194506075.1">
    <property type="nucleotide sequence ID" value="NZ_JADILU010000001.1"/>
</dbReference>
<evidence type="ECO:0000256" key="1">
    <source>
        <dbReference type="SAM" id="Coils"/>
    </source>
</evidence>
<evidence type="ECO:0000256" key="2">
    <source>
        <dbReference type="SAM" id="MobiDB-lite"/>
    </source>
</evidence>
<sequence length="1238" mass="139310">MSTEIKNTLFRFVSMRAPELTDDNKSKDGFIFRDDTVKKGDFDAAITNLTAGTSKWQALKTAANSFTALSADNIKKIDSKLYELSIWIAKNRLSFKTEELLERAQGIGAIEDKDVLGRLWDNLFYQTVTQKEFYAKETIIQLLIANHLLSNFKGDKEQIKALINAKVVLPKPLFGEGETDNANAKKASTKETQAFSSVPTIVMAKQQSIAQAEFHNQQLSLLSKELKRAEKSYQKEKSSALEAAEKNYQKEIKPILDQYASDVEVEKVKWCEIKDPNVDYDPNDPCNQPNMVSEPELPEFVFDFRPELDFKFLEAKLSAESFETLSSLVALDSNNVSEKSARLAEPEFDTFSENYEGFADVDGFIQDVISGNDDTIVDNTEEEGHTLVSVGGVLIPVDTSNSLPNFSYQLCSKSIIKPPFGLKFNADLSIVVPDTSWQVANFDYTLERTDQDYSNNGASSYSVIRFGNTIFLRNINIGWPFITEQSQLESFSGTITFTNGVVKTFSTPDFILRTCTSGTLIGDIVDPNDGDDSLNPGTTNETPFVPSGFGVKQLGIADYNKVEQSTQGYVEGDVAHIENIMAREFKERSTRRLRSKEETFTSSSESEREQLSDTTSTERFEMQNEVSKVIANSTDFGASANVQYTGLAGKLILNAGASFASHNSKEESTRQAVTNSKDITERALDRIVSKVKEERIEKIVEEFEENNSHGFDNRKGDKHVVGVFRWVDKIFKNQIVNYGKRLMFEFMVPQPGKLHKLGMIGNNEDNNMLVEPVDPRKSTSFKLKDFSELTDTNLKYWSSKYNVEFTPMRKLNLSVSKGFDGNNTTTGYYTSGKGEIRIPEGYEVNKAKASLSYDFHPSGIEASGVTINIGDKYYNKQWSSHFNEERIDFNNLGGIQQELAVAYKAFDCGTFSMTVVAECSLTSEAKQIWKQETFKSIIDAYEDALATYNEKLAVEKVNGIQIKGTNPGFYREFENKILRKNCISYLIDQDPSAKNTYGKSNMFTTNGGGTQNFSNLEVNVNEALDNYVAFVKFMEQAFEWDIMSYNLYPYYWGNRQDWSSLYQFDESNDPLFRNFMQAGMARVIITVRPGFEEAVRYYMQTGQIWNGGEVPVIEDELYLSLIDELRQPEGEKLGKAWPTRVPTALTILQAQSIGLNVTKALPSIEDLSDFENPDEVPQSQELDLNDAEIGGSEDDEVRHIENIDIVNGNLQLNTDTNPRQIVAQISIEALKNAIDDVV</sequence>
<dbReference type="EMBL" id="JBHUOS010000010">
    <property type="protein sequence ID" value="MFD2917083.1"/>
    <property type="molecule type" value="Genomic_DNA"/>
</dbReference>
<name>A0ABW5ZVL5_9FLAO</name>
<feature type="region of interest" description="Disordered" evidence="2">
    <location>
        <begin position="590"/>
        <end position="619"/>
    </location>
</feature>
<evidence type="ECO:0000313" key="4">
    <source>
        <dbReference type="Proteomes" id="UP001597548"/>
    </source>
</evidence>
<keyword evidence="1" id="KW-0175">Coiled coil</keyword>
<proteinExistence type="predicted"/>
<protein>
    <submittedName>
        <fullName evidence="3">Uncharacterized protein</fullName>
    </submittedName>
</protein>
<keyword evidence="4" id="KW-1185">Reference proteome</keyword>
<comment type="caution">
    <text evidence="3">The sequence shown here is derived from an EMBL/GenBank/DDBJ whole genome shotgun (WGS) entry which is preliminary data.</text>
</comment>
<gene>
    <name evidence="3" type="ORF">ACFS29_15625</name>
</gene>
<dbReference type="Proteomes" id="UP001597548">
    <property type="component" value="Unassembled WGS sequence"/>
</dbReference>
<organism evidence="3 4">
    <name type="scientific">Psychroserpens luteus</name>
    <dbReference type="NCBI Taxonomy" id="1434066"/>
    <lineage>
        <taxon>Bacteria</taxon>
        <taxon>Pseudomonadati</taxon>
        <taxon>Bacteroidota</taxon>
        <taxon>Flavobacteriia</taxon>
        <taxon>Flavobacteriales</taxon>
        <taxon>Flavobacteriaceae</taxon>
        <taxon>Psychroserpens</taxon>
    </lineage>
</organism>
<evidence type="ECO:0000313" key="3">
    <source>
        <dbReference type="EMBL" id="MFD2917083.1"/>
    </source>
</evidence>
<feature type="coiled-coil region" evidence="1">
    <location>
        <begin position="212"/>
        <end position="239"/>
    </location>
</feature>
<accession>A0ABW5ZVL5</accession>
<reference evidence="4" key="1">
    <citation type="journal article" date="2019" name="Int. J. Syst. Evol. Microbiol.">
        <title>The Global Catalogue of Microorganisms (GCM) 10K type strain sequencing project: providing services to taxonomists for standard genome sequencing and annotation.</title>
        <authorList>
            <consortium name="The Broad Institute Genomics Platform"/>
            <consortium name="The Broad Institute Genome Sequencing Center for Infectious Disease"/>
            <person name="Wu L."/>
            <person name="Ma J."/>
        </authorList>
    </citation>
    <scope>NUCLEOTIDE SEQUENCE [LARGE SCALE GENOMIC DNA]</scope>
    <source>
        <strain evidence="4">KCTC 32514</strain>
    </source>
</reference>